<comment type="caution">
    <text evidence="2">The sequence shown here is derived from an EMBL/GenBank/DDBJ whole genome shotgun (WGS) entry which is preliminary data.</text>
</comment>
<feature type="compositionally biased region" description="Basic residues" evidence="1">
    <location>
        <begin position="1"/>
        <end position="10"/>
    </location>
</feature>
<protein>
    <submittedName>
        <fullName evidence="2">Uncharacterized protein</fullName>
    </submittedName>
</protein>
<reference evidence="2" key="1">
    <citation type="journal article" date="2023" name="IMA Fungus">
        <title>Comparative genomic study of the Penicillium genus elucidates a diverse pangenome and 15 lateral gene transfer events.</title>
        <authorList>
            <person name="Petersen C."/>
            <person name="Sorensen T."/>
            <person name="Nielsen M.R."/>
            <person name="Sondergaard T.E."/>
            <person name="Sorensen J.L."/>
            <person name="Fitzpatrick D.A."/>
            <person name="Frisvad J.C."/>
            <person name="Nielsen K.L."/>
        </authorList>
    </citation>
    <scope>NUCLEOTIDE SEQUENCE</scope>
    <source>
        <strain evidence="2">IBT 17514</strain>
    </source>
</reference>
<name>A0AAD6MWQ6_9EURO</name>
<proteinExistence type="predicted"/>
<sequence length="195" mass="22073">MLRSFINRHRHDNEEDNEQPPETKEDSFKNQRDNVPQPPRRDTPCSNDTNSIVNQLAVLAASIRGISSNDTASINSSSSTTSTYCQAEDRIKKPQDFKLEGNESFDYLRSLITVSCGPQTAPDPSPSSKEIPPTPKIPPLRRKRASSRLSLRLSDIPNLPFTPKTLRKPYSRYTTLPPVYAHKPNPIRPEICFRE</sequence>
<organism evidence="2 3">
    <name type="scientific">Penicillium malachiteum</name>
    <dbReference type="NCBI Taxonomy" id="1324776"/>
    <lineage>
        <taxon>Eukaryota</taxon>
        <taxon>Fungi</taxon>
        <taxon>Dikarya</taxon>
        <taxon>Ascomycota</taxon>
        <taxon>Pezizomycotina</taxon>
        <taxon>Eurotiomycetes</taxon>
        <taxon>Eurotiomycetidae</taxon>
        <taxon>Eurotiales</taxon>
        <taxon>Aspergillaceae</taxon>
        <taxon>Penicillium</taxon>
    </lineage>
</organism>
<accession>A0AAD6MWQ6</accession>
<dbReference type="AlphaFoldDB" id="A0AAD6MWQ6"/>
<keyword evidence="3" id="KW-1185">Reference proteome</keyword>
<feature type="compositionally biased region" description="Basic and acidic residues" evidence="1">
    <location>
        <begin position="21"/>
        <end position="32"/>
    </location>
</feature>
<gene>
    <name evidence="2" type="ORF">N7493_005619</name>
</gene>
<evidence type="ECO:0000313" key="3">
    <source>
        <dbReference type="Proteomes" id="UP001215712"/>
    </source>
</evidence>
<feature type="region of interest" description="Disordered" evidence="1">
    <location>
        <begin position="116"/>
        <end position="146"/>
    </location>
</feature>
<feature type="region of interest" description="Disordered" evidence="1">
    <location>
        <begin position="1"/>
        <end position="49"/>
    </location>
</feature>
<evidence type="ECO:0000256" key="1">
    <source>
        <dbReference type="SAM" id="MobiDB-lite"/>
    </source>
</evidence>
<evidence type="ECO:0000313" key="2">
    <source>
        <dbReference type="EMBL" id="KAJ5727799.1"/>
    </source>
</evidence>
<reference evidence="2" key="2">
    <citation type="submission" date="2023-01" db="EMBL/GenBank/DDBJ databases">
        <authorList>
            <person name="Petersen C."/>
        </authorList>
    </citation>
    <scope>NUCLEOTIDE SEQUENCE</scope>
    <source>
        <strain evidence="2">IBT 17514</strain>
    </source>
</reference>
<dbReference type="Proteomes" id="UP001215712">
    <property type="component" value="Unassembled WGS sequence"/>
</dbReference>
<dbReference type="EMBL" id="JAQJAN010000006">
    <property type="protein sequence ID" value="KAJ5727799.1"/>
    <property type="molecule type" value="Genomic_DNA"/>
</dbReference>